<feature type="signal peptide" evidence="1">
    <location>
        <begin position="1"/>
        <end position="18"/>
    </location>
</feature>
<evidence type="ECO:0000256" key="1">
    <source>
        <dbReference type="SAM" id="SignalP"/>
    </source>
</evidence>
<dbReference type="EMBL" id="FRAV01000002">
    <property type="protein sequence ID" value="SHK23041.1"/>
    <property type="molecule type" value="Genomic_DNA"/>
</dbReference>
<dbReference type="OrthoDB" id="1272742at2"/>
<feature type="chain" id="PRO_5012070655" evidence="1">
    <location>
        <begin position="19"/>
        <end position="145"/>
    </location>
</feature>
<evidence type="ECO:0000313" key="3">
    <source>
        <dbReference type="Proteomes" id="UP000184364"/>
    </source>
</evidence>
<name>A0A1M6QS03_9FLAO</name>
<sequence>MKKLFYSLLLFASASLFAQKNTSTQFAVANDVVGTVDMFTTKGDILQGKGVLKTKATLPQNLKKYAYLADNGLTEYKFKKGYEGQDRLTVAQINQMYGVDKDAPVFIDGYEFKNPETKIYAEILNNVEVQENNGRKVVTYTSKVK</sequence>
<protein>
    <submittedName>
        <fullName evidence="2">Uncharacterized protein</fullName>
    </submittedName>
</protein>
<organism evidence="2 3">
    <name type="scientific">Chryseobacterium polytrichastri</name>
    <dbReference type="NCBI Taxonomy" id="1302687"/>
    <lineage>
        <taxon>Bacteria</taxon>
        <taxon>Pseudomonadati</taxon>
        <taxon>Bacteroidota</taxon>
        <taxon>Flavobacteriia</taxon>
        <taxon>Flavobacteriales</taxon>
        <taxon>Weeksellaceae</taxon>
        <taxon>Chryseobacterium group</taxon>
        <taxon>Chryseobacterium</taxon>
    </lineage>
</organism>
<gene>
    <name evidence="2" type="ORF">SAMN05444267_100274</name>
</gene>
<accession>A0A1M6QS03</accession>
<keyword evidence="1" id="KW-0732">Signal</keyword>
<dbReference type="RefSeq" id="WP_073290293.1">
    <property type="nucleotide sequence ID" value="NZ_FRAV01000002.1"/>
</dbReference>
<dbReference type="AlphaFoldDB" id="A0A1M6QS03"/>
<evidence type="ECO:0000313" key="2">
    <source>
        <dbReference type="EMBL" id="SHK23041.1"/>
    </source>
</evidence>
<proteinExistence type="predicted"/>
<keyword evidence="3" id="KW-1185">Reference proteome</keyword>
<reference evidence="3" key="1">
    <citation type="submission" date="2016-11" db="EMBL/GenBank/DDBJ databases">
        <authorList>
            <person name="Varghese N."/>
            <person name="Submissions S."/>
        </authorList>
    </citation>
    <scope>NUCLEOTIDE SEQUENCE [LARGE SCALE GENOMIC DNA]</scope>
    <source>
        <strain evidence="3">DSM 26899</strain>
    </source>
</reference>
<dbReference type="Proteomes" id="UP000184364">
    <property type="component" value="Unassembled WGS sequence"/>
</dbReference>